<evidence type="ECO:0000313" key="2">
    <source>
        <dbReference type="Proteomes" id="UP001188597"/>
    </source>
</evidence>
<dbReference type="SUPFAM" id="SSF52047">
    <property type="entry name" value="RNI-like"/>
    <property type="match status" value="1"/>
</dbReference>
<organism evidence="1 2">
    <name type="scientific">Escallonia herrerae</name>
    <dbReference type="NCBI Taxonomy" id="1293975"/>
    <lineage>
        <taxon>Eukaryota</taxon>
        <taxon>Viridiplantae</taxon>
        <taxon>Streptophyta</taxon>
        <taxon>Embryophyta</taxon>
        <taxon>Tracheophyta</taxon>
        <taxon>Spermatophyta</taxon>
        <taxon>Magnoliopsida</taxon>
        <taxon>eudicotyledons</taxon>
        <taxon>Gunneridae</taxon>
        <taxon>Pentapetalae</taxon>
        <taxon>asterids</taxon>
        <taxon>campanulids</taxon>
        <taxon>Escalloniales</taxon>
        <taxon>Escalloniaceae</taxon>
        <taxon>Escallonia</taxon>
    </lineage>
</organism>
<name>A0AA88VMG6_9ASTE</name>
<dbReference type="EMBL" id="JAVXUP010001453">
    <property type="protein sequence ID" value="KAK3011457.1"/>
    <property type="molecule type" value="Genomic_DNA"/>
</dbReference>
<comment type="caution">
    <text evidence="1">The sequence shown here is derived from an EMBL/GenBank/DDBJ whole genome shotgun (WGS) entry which is preliminary data.</text>
</comment>
<dbReference type="Proteomes" id="UP001188597">
    <property type="component" value="Unassembled WGS sequence"/>
</dbReference>
<accession>A0AA88VMG6</accession>
<dbReference type="Pfam" id="PF13516">
    <property type="entry name" value="LRR_6"/>
    <property type="match status" value="3"/>
</dbReference>
<proteinExistence type="predicted"/>
<reference evidence="1" key="1">
    <citation type="submission" date="2022-12" db="EMBL/GenBank/DDBJ databases">
        <title>Draft genome assemblies for two species of Escallonia (Escalloniales).</title>
        <authorList>
            <person name="Chanderbali A."/>
            <person name="Dervinis C."/>
            <person name="Anghel I."/>
            <person name="Soltis D."/>
            <person name="Soltis P."/>
            <person name="Zapata F."/>
        </authorList>
    </citation>
    <scope>NUCLEOTIDE SEQUENCE</scope>
    <source>
        <strain evidence="1">UCBG64.0493</strain>
        <tissue evidence="1">Leaf</tissue>
    </source>
</reference>
<evidence type="ECO:0000313" key="1">
    <source>
        <dbReference type="EMBL" id="KAK3011457.1"/>
    </source>
</evidence>
<keyword evidence="2" id="KW-1185">Reference proteome</keyword>
<sequence>MARFCETTTLSALLYLNLSRCKLTDDGCEKTLKVLNLGFNEDISDAVLVHLKGLKNLETLNLDSCRIGDEGLVYLAG</sequence>
<dbReference type="AlphaFoldDB" id="A0AA88VMG6"/>
<dbReference type="Gene3D" id="3.80.10.10">
    <property type="entry name" value="Ribonuclease Inhibitor"/>
    <property type="match status" value="1"/>
</dbReference>
<gene>
    <name evidence="1" type="ORF">RJ639_012755</name>
</gene>
<protein>
    <submittedName>
        <fullName evidence="1">Uncharacterized protein</fullName>
    </submittedName>
</protein>
<dbReference type="InterPro" id="IPR032675">
    <property type="entry name" value="LRR_dom_sf"/>
</dbReference>
<dbReference type="InterPro" id="IPR001611">
    <property type="entry name" value="Leu-rich_rpt"/>
</dbReference>